<dbReference type="SUPFAM" id="SSF58113">
    <property type="entry name" value="Apolipoprotein A-I"/>
    <property type="match status" value="1"/>
</dbReference>
<dbReference type="GO" id="GO:0003676">
    <property type="term" value="F:nucleic acid binding"/>
    <property type="evidence" value="ECO:0007669"/>
    <property type="project" value="InterPro"/>
</dbReference>
<keyword evidence="3" id="KW-0067">ATP-binding</keyword>
<dbReference type="InterPro" id="IPR006555">
    <property type="entry name" value="ATP-dep_Helicase_C"/>
</dbReference>
<reference evidence="6 7" key="1">
    <citation type="submission" date="2020-07" db="EMBL/GenBank/DDBJ databases">
        <title>Huge and variable diversity of episymbiotic CPR bacteria and DPANN archaea in groundwater ecosystems.</title>
        <authorList>
            <person name="He C.Y."/>
            <person name="Keren R."/>
            <person name="Whittaker M."/>
            <person name="Farag I.F."/>
            <person name="Doudna J."/>
            <person name="Cate J.H.D."/>
            <person name="Banfield J.F."/>
        </authorList>
    </citation>
    <scope>NUCLEOTIDE SEQUENCE [LARGE SCALE GENOMIC DNA]</scope>
    <source>
        <strain evidence="6">NC_groundwater_70_Ag_B-0.1um_54_66</strain>
    </source>
</reference>
<dbReference type="SUPFAM" id="SSF52540">
    <property type="entry name" value="P-loop containing nucleoside triphosphate hydrolases"/>
    <property type="match status" value="1"/>
</dbReference>
<dbReference type="InterPro" id="IPR027417">
    <property type="entry name" value="P-loop_NTPase"/>
</dbReference>
<evidence type="ECO:0000256" key="2">
    <source>
        <dbReference type="ARBA" id="ARBA00022801"/>
    </source>
</evidence>
<keyword evidence="1" id="KW-0547">Nucleotide-binding</keyword>
<sequence>MNSPLPQDKPSPNAVINLPDIPVLCVNASRAAFLSAEGELEYLSHEQARLRSHKQALLVCHAPYTRQRLGTHEFLAFDILELFSFVHPATFCVPTPAGVAKALGLTAPDNLDDYPFSLTESAQALLEDISREQRAGAKADPADIARVMGLQGKGWPWTPFVMAALGVDYNPEEPIIAKGALSIWKYLPEWSEDAPPPPATHHPVTGQEGRDRLSQLLQNGKHKAEPRPQQQDYTAHISSAFSPAEDGDHPHLVIAEAGTGVGKTLGYLAPASVWAEKNKGPVWIATYTKNLQRQIDQELDRLYPDPQVKAAHVAIRKGRENYLCLLNLDEIVAGAALAKHPDQVIAAGLMCRWAERTKDGDLSGGDFPGWLPGLIGAKFTLSLADRRGECIFSACDHYHRCFVERSIRRARRANLVIANHALVMAQAAMSDYSDLPSRYVFDEGHHLFDAADSAFAGHLTARETSELRRWLRGAEGGRGRARGLKRRVEDLIAGDADAEGDLESILHEASSLAAAGWSKRLKDGDPVGVTETFLSHIYKQVFARADDRDSPYSLETDTRPLIPELSDSAFDLKERLTALRKPMISLSQRLKKKLADHADTLDSDMRRRLESVSNRLNWWAEAVVGGWIGMLETLEQPESPPGVVDWMEIERIDGQAVDIGLYRHWIDPMKSFAESLKPHAHGIVLTSATLRDGTGDETEDWRVARERTGADHLNPQAHQFSVTSPFDYPARTKILIVNDVRKDDMDQVAAAYRTLFQAADGGGLGLFTAIQRLRAVYDRITTPLEENNISLYAQHVDNVDTGTLVDIFREEKRACLLGTDAVRDGIDVPGEALRVLVYDRVPWPRPTILHRARREAFGGRRYDELITRLKLRQAFGRLVRRADDRGIFVMLDSMLPSRMLGAFPPGVAIERVGLAQATVIIRDFYSRLN</sequence>
<protein>
    <submittedName>
        <fullName evidence="6">ATP-dependent DNA helicase</fullName>
    </submittedName>
</protein>
<gene>
    <name evidence="6" type="ORF">HYS17_04620</name>
</gene>
<evidence type="ECO:0000313" key="6">
    <source>
        <dbReference type="EMBL" id="QQG37053.1"/>
    </source>
</evidence>
<dbReference type="GO" id="GO:0016818">
    <property type="term" value="F:hydrolase activity, acting on acid anhydrides, in phosphorus-containing anhydrides"/>
    <property type="evidence" value="ECO:0007669"/>
    <property type="project" value="InterPro"/>
</dbReference>
<dbReference type="Pfam" id="PF13307">
    <property type="entry name" value="Helicase_C_2"/>
    <property type="match status" value="1"/>
</dbReference>
<evidence type="ECO:0000259" key="5">
    <source>
        <dbReference type="PROSITE" id="PS51193"/>
    </source>
</evidence>
<dbReference type="InterPro" id="IPR045028">
    <property type="entry name" value="DinG/Rad3-like"/>
</dbReference>
<accession>A0A7T5UIU5</accession>
<dbReference type="AlphaFoldDB" id="A0A7T5UIU5"/>
<name>A0A7T5UIU5_9BACT</name>
<evidence type="ECO:0000313" key="7">
    <source>
        <dbReference type="Proteomes" id="UP000595362"/>
    </source>
</evidence>
<keyword evidence="2" id="KW-0378">Hydrolase</keyword>
<dbReference type="GO" id="GO:0005524">
    <property type="term" value="F:ATP binding"/>
    <property type="evidence" value="ECO:0007669"/>
    <property type="project" value="UniProtKB-KW"/>
</dbReference>
<dbReference type="PANTHER" id="PTHR11472">
    <property type="entry name" value="DNA REPAIR DEAD HELICASE RAD3/XP-D SUBFAMILY MEMBER"/>
    <property type="match status" value="1"/>
</dbReference>
<dbReference type="Proteomes" id="UP000595362">
    <property type="component" value="Chromosome"/>
</dbReference>
<dbReference type="GO" id="GO:0003678">
    <property type="term" value="F:DNA helicase activity"/>
    <property type="evidence" value="ECO:0007669"/>
    <property type="project" value="TreeGrafter"/>
</dbReference>
<evidence type="ECO:0000256" key="3">
    <source>
        <dbReference type="ARBA" id="ARBA00022840"/>
    </source>
</evidence>
<dbReference type="PROSITE" id="PS51193">
    <property type="entry name" value="HELICASE_ATP_BIND_2"/>
    <property type="match status" value="1"/>
</dbReference>
<dbReference type="PANTHER" id="PTHR11472:SF34">
    <property type="entry name" value="REGULATOR OF TELOMERE ELONGATION HELICASE 1"/>
    <property type="match status" value="1"/>
</dbReference>
<dbReference type="EMBL" id="CP066681">
    <property type="protein sequence ID" value="QQG37053.1"/>
    <property type="molecule type" value="Genomic_DNA"/>
</dbReference>
<dbReference type="GO" id="GO:0006139">
    <property type="term" value="P:nucleobase-containing compound metabolic process"/>
    <property type="evidence" value="ECO:0007669"/>
    <property type="project" value="InterPro"/>
</dbReference>
<dbReference type="SMART" id="SM00491">
    <property type="entry name" value="HELICc2"/>
    <property type="match status" value="1"/>
</dbReference>
<organism evidence="6 7">
    <name type="scientific">Micavibrio aeruginosavorus</name>
    <dbReference type="NCBI Taxonomy" id="349221"/>
    <lineage>
        <taxon>Bacteria</taxon>
        <taxon>Pseudomonadati</taxon>
        <taxon>Bdellovibrionota</taxon>
        <taxon>Bdellovibrionia</taxon>
        <taxon>Bdellovibrionales</taxon>
        <taxon>Pseudobdellovibrionaceae</taxon>
        <taxon>Micavibrio</taxon>
    </lineage>
</organism>
<comment type="similarity">
    <text evidence="4">Belongs to the helicase family. DinG subfamily.</text>
</comment>
<proteinExistence type="inferred from homology"/>
<dbReference type="Gene3D" id="3.40.50.300">
    <property type="entry name" value="P-loop containing nucleotide triphosphate hydrolases"/>
    <property type="match status" value="2"/>
</dbReference>
<feature type="domain" description="Helicase ATP-binding" evidence="5">
    <location>
        <begin position="216"/>
        <end position="491"/>
    </location>
</feature>
<evidence type="ECO:0000256" key="1">
    <source>
        <dbReference type="ARBA" id="ARBA00022741"/>
    </source>
</evidence>
<keyword evidence="6" id="KW-0347">Helicase</keyword>
<evidence type="ECO:0000256" key="4">
    <source>
        <dbReference type="ARBA" id="ARBA00038058"/>
    </source>
</evidence>
<dbReference type="InterPro" id="IPR014013">
    <property type="entry name" value="Helic_SF1/SF2_ATP-bd_DinG/Rad3"/>
</dbReference>